<evidence type="ECO:0000313" key="1">
    <source>
        <dbReference type="EMBL" id="EID76674.1"/>
    </source>
</evidence>
<reference evidence="1 2" key="1">
    <citation type="journal article" date="2012" name="J. Bacteriol.">
        <title>Genome Sequence of the Halotolerant Bacterium Imtechella halotolerans K1T.</title>
        <authorList>
            <person name="Kumar S."/>
            <person name="Vikram S."/>
            <person name="Subramanian S."/>
            <person name="Raghava G.P."/>
            <person name="Pinnaka A.K."/>
        </authorList>
    </citation>
    <scope>NUCLEOTIDE SEQUENCE [LARGE SCALE GENOMIC DNA]</scope>
    <source>
        <strain evidence="1 2">K1</strain>
    </source>
</reference>
<evidence type="ECO:0000313" key="2">
    <source>
        <dbReference type="Proteomes" id="UP000005938"/>
    </source>
</evidence>
<sequence>MALLFYYFYNWIVMKKTYLTFVLILISISLFAQNGNGVNSSVFKSGEWFQFRIHYGPFNASYATMQLNETNYKGKSVYHVIGKGTTTGLARLFFKVDDNYESYFDKVDGKPYRFIRQIDEGGYTKDLEILFNHEVNSAIAYDRKRKKDTTLTIPVGVQDMMSAFYYFRNNVEFNKLKYGDDFVIDMILDDDEIFKFKMRYLGKEVLRTKFGKVETLKFRPYVQSGRVFKAKESLTVWISNDENRAPVRIKASLRVGSIVADLEGFKGLKNSFKIIMN</sequence>
<dbReference type="InterPro" id="IPR021457">
    <property type="entry name" value="DUF3108"/>
</dbReference>
<protein>
    <recommendedName>
        <fullName evidence="3">ATP-dependent exonuclease</fullName>
    </recommendedName>
</protein>
<name>I0WJV8_9FLAO</name>
<organism evidence="1 2">
    <name type="scientific">Imtechella halotolerans K1</name>
    <dbReference type="NCBI Taxonomy" id="946077"/>
    <lineage>
        <taxon>Bacteria</taxon>
        <taxon>Pseudomonadati</taxon>
        <taxon>Bacteroidota</taxon>
        <taxon>Flavobacteriia</taxon>
        <taxon>Flavobacteriales</taxon>
        <taxon>Flavobacteriaceae</taxon>
        <taxon>Imtechella</taxon>
    </lineage>
</organism>
<proteinExistence type="predicted"/>
<gene>
    <name evidence="1" type="ORF">W5A_01585</name>
</gene>
<dbReference type="EMBL" id="AJJU01000002">
    <property type="protein sequence ID" value="EID76674.1"/>
    <property type="molecule type" value="Genomic_DNA"/>
</dbReference>
<comment type="caution">
    <text evidence="1">The sequence shown here is derived from an EMBL/GenBank/DDBJ whole genome shotgun (WGS) entry which is preliminary data.</text>
</comment>
<dbReference type="eggNOG" id="COG3170">
    <property type="taxonomic scope" value="Bacteria"/>
</dbReference>
<dbReference type="STRING" id="946077.W5A_01585"/>
<dbReference type="AlphaFoldDB" id="I0WJV8"/>
<dbReference type="Pfam" id="PF11306">
    <property type="entry name" value="DUF3108"/>
    <property type="match status" value="1"/>
</dbReference>
<accession>I0WJV8</accession>
<dbReference type="PATRIC" id="fig|946077.3.peg.326"/>
<evidence type="ECO:0008006" key="3">
    <source>
        <dbReference type="Google" id="ProtNLM"/>
    </source>
</evidence>
<keyword evidence="2" id="KW-1185">Reference proteome</keyword>
<dbReference type="Proteomes" id="UP000005938">
    <property type="component" value="Unassembled WGS sequence"/>
</dbReference>